<sequence>MHLVGGTEGFIKTPFIIEGALYGVLGGLLASTLIIVPWYIIVYYSRSADFWYWISQIIKDFDLDFLNQFNLPFVLIHYLIHIGVGAILGVVSSYSAVNKYLKDK</sequence>
<keyword evidence="1" id="KW-0472">Membrane</keyword>
<feature type="transmembrane region" description="Helical" evidence="1">
    <location>
        <begin position="20"/>
        <end position="41"/>
    </location>
</feature>
<feature type="non-terminal residue" evidence="2">
    <location>
        <position position="1"/>
    </location>
</feature>
<name>A0A117LZD5_9BACT</name>
<feature type="transmembrane region" description="Helical" evidence="1">
    <location>
        <begin position="75"/>
        <end position="97"/>
    </location>
</feature>
<dbReference type="PANTHER" id="PTHR47755">
    <property type="entry name" value="CELL DIVISION PROTEIN FTSX"/>
    <property type="match status" value="1"/>
</dbReference>
<gene>
    <name evidence="2" type="ORF">XD93_1132</name>
</gene>
<dbReference type="InterPro" id="IPR004513">
    <property type="entry name" value="FtsX"/>
</dbReference>
<keyword evidence="1" id="KW-0812">Transmembrane</keyword>
<dbReference type="Proteomes" id="UP000053904">
    <property type="component" value="Unassembled WGS sequence"/>
</dbReference>
<comment type="caution">
    <text evidence="2">The sequence shown here is derived from an EMBL/GenBank/DDBJ whole genome shotgun (WGS) entry which is preliminary data.</text>
</comment>
<dbReference type="GO" id="GO:0016020">
    <property type="term" value="C:membrane"/>
    <property type="evidence" value="ECO:0007669"/>
    <property type="project" value="InterPro"/>
</dbReference>
<dbReference type="GO" id="GO:0051301">
    <property type="term" value="P:cell division"/>
    <property type="evidence" value="ECO:0007669"/>
    <property type="project" value="UniProtKB-KW"/>
</dbReference>
<evidence type="ECO:0000313" key="3">
    <source>
        <dbReference type="Proteomes" id="UP000053904"/>
    </source>
</evidence>
<keyword evidence="1" id="KW-1133">Transmembrane helix</keyword>
<dbReference type="AlphaFoldDB" id="A0A117LZD5"/>
<dbReference type="PANTHER" id="PTHR47755:SF1">
    <property type="entry name" value="CELL DIVISION PROTEIN FTSX"/>
    <property type="match status" value="1"/>
</dbReference>
<accession>A0A117LZD5</accession>
<proteinExistence type="predicted"/>
<keyword evidence="2" id="KW-0131">Cell cycle</keyword>
<evidence type="ECO:0000256" key="1">
    <source>
        <dbReference type="SAM" id="Phobius"/>
    </source>
</evidence>
<reference evidence="3" key="1">
    <citation type="journal article" date="2015" name="MBio">
        <title>Genome-Resolved Metagenomic Analysis Reveals Roles for Candidate Phyla and Other Microbial Community Members in Biogeochemical Transformations in Oil Reservoirs.</title>
        <authorList>
            <person name="Hu P."/>
            <person name="Tom L."/>
            <person name="Singh A."/>
            <person name="Thomas B.C."/>
            <person name="Baker B.J."/>
            <person name="Piceno Y.M."/>
            <person name="Andersen G.L."/>
            <person name="Banfield J.F."/>
        </authorList>
    </citation>
    <scope>NUCLEOTIDE SEQUENCE [LARGE SCALE GENOMIC DNA]</scope>
</reference>
<evidence type="ECO:0000313" key="2">
    <source>
        <dbReference type="EMBL" id="KUK76047.1"/>
    </source>
</evidence>
<organism evidence="2 3">
    <name type="scientific">candidate division WS6 bacterium 34_10</name>
    <dbReference type="NCBI Taxonomy" id="1641389"/>
    <lineage>
        <taxon>Bacteria</taxon>
        <taxon>Candidatus Dojkabacteria</taxon>
    </lineage>
</organism>
<protein>
    <submittedName>
        <fullName evidence="2">Cell division protein FtsX</fullName>
    </submittedName>
</protein>
<dbReference type="EMBL" id="LGGO01000216">
    <property type="protein sequence ID" value="KUK76047.1"/>
    <property type="molecule type" value="Genomic_DNA"/>
</dbReference>
<keyword evidence="2" id="KW-0132">Cell division</keyword>